<sequence>METSEVSHPQNPHLLATLLTRSTYSTPNLQLVNPKNGIPLLPPLHILPTSELIDLPTTFHSLFENNMVNAYTALTDRTRAAPRNTDKYIRIAPAY</sequence>
<proteinExistence type="predicted"/>
<comment type="caution">
    <text evidence="1">The sequence shown here is derived from an EMBL/GenBank/DDBJ whole genome shotgun (WGS) entry which is preliminary data.</text>
</comment>
<protein>
    <submittedName>
        <fullName evidence="1">Uncharacterized protein</fullName>
    </submittedName>
</protein>
<evidence type="ECO:0000313" key="1">
    <source>
        <dbReference type="EMBL" id="KAG4410549.1"/>
    </source>
</evidence>
<dbReference type="Proteomes" id="UP000664132">
    <property type="component" value="Unassembled WGS sequence"/>
</dbReference>
<dbReference type="AlphaFoldDB" id="A0A8H7W4F9"/>
<keyword evidence="2" id="KW-1185">Reference proteome</keyword>
<organism evidence="1 2">
    <name type="scientific">Cadophora malorum</name>
    <dbReference type="NCBI Taxonomy" id="108018"/>
    <lineage>
        <taxon>Eukaryota</taxon>
        <taxon>Fungi</taxon>
        <taxon>Dikarya</taxon>
        <taxon>Ascomycota</taxon>
        <taxon>Pezizomycotina</taxon>
        <taxon>Leotiomycetes</taxon>
        <taxon>Helotiales</taxon>
        <taxon>Ploettnerulaceae</taxon>
        <taxon>Cadophora</taxon>
    </lineage>
</organism>
<name>A0A8H7W4F9_9HELO</name>
<dbReference type="EMBL" id="JAFJYH010000674">
    <property type="protein sequence ID" value="KAG4410549.1"/>
    <property type="molecule type" value="Genomic_DNA"/>
</dbReference>
<reference evidence="1" key="1">
    <citation type="submission" date="2021-02" db="EMBL/GenBank/DDBJ databases">
        <title>Genome sequence Cadophora malorum strain M34.</title>
        <authorList>
            <person name="Stefanovic E."/>
            <person name="Vu D."/>
            <person name="Scully C."/>
            <person name="Dijksterhuis J."/>
            <person name="Roader J."/>
            <person name="Houbraken J."/>
        </authorList>
    </citation>
    <scope>NUCLEOTIDE SEQUENCE</scope>
    <source>
        <strain evidence="1">M34</strain>
    </source>
</reference>
<gene>
    <name evidence="1" type="ORF">IFR04_016317</name>
</gene>
<evidence type="ECO:0000313" key="2">
    <source>
        <dbReference type="Proteomes" id="UP000664132"/>
    </source>
</evidence>
<accession>A0A8H7W4F9</accession>